<evidence type="ECO:0000259" key="8">
    <source>
        <dbReference type="Pfam" id="PF01402"/>
    </source>
</evidence>
<dbReference type="InterPro" id="IPR014864">
    <property type="entry name" value="TF_NikR_Ni-bd_C"/>
</dbReference>
<dbReference type="AlphaFoldDB" id="C1DUE3"/>
<dbReference type="Proteomes" id="UP000001369">
    <property type="component" value="Chromosome"/>
</dbReference>
<gene>
    <name evidence="10" type="ordered locus">SULAZ_0745</name>
</gene>
<evidence type="ECO:0000256" key="2">
    <source>
        <dbReference type="ARBA" id="ARBA00022596"/>
    </source>
</evidence>
<keyword evidence="11" id="KW-1185">Reference proteome</keyword>
<keyword evidence="6 7" id="KW-0804">Transcription</keyword>
<dbReference type="Pfam" id="PF08753">
    <property type="entry name" value="NikR_C"/>
    <property type="match status" value="1"/>
</dbReference>
<accession>C1DUE3</accession>
<evidence type="ECO:0000259" key="9">
    <source>
        <dbReference type="Pfam" id="PF08753"/>
    </source>
</evidence>
<dbReference type="InterPro" id="IPR010985">
    <property type="entry name" value="Ribbon_hlx_hlx"/>
</dbReference>
<comment type="cofactor">
    <cofactor evidence="7">
        <name>Ni(2+)</name>
        <dbReference type="ChEBI" id="CHEBI:49786"/>
    </cofactor>
    <text evidence="7">Binds 1 nickel ion per subunit.</text>
</comment>
<dbReference type="GO" id="GO:0010045">
    <property type="term" value="P:response to nickel cation"/>
    <property type="evidence" value="ECO:0007669"/>
    <property type="project" value="InterPro"/>
</dbReference>
<sequence length="138" mass="15927">MEKDLVRISISIPKDLADFLDELVIKNNYSSRSEFIRDILREFAVEESWSQPKEEVIGVLTIIYDHHKRELSQKMIDIQHDYYINILCSTHIHLDHHNCLEVIIVKGKADEILNVVNSISGLNGVKFAKLTKTANIKL</sequence>
<dbReference type="Pfam" id="PF01402">
    <property type="entry name" value="RHH_1"/>
    <property type="match status" value="1"/>
</dbReference>
<dbReference type="KEGG" id="saf:SULAZ_0745"/>
<dbReference type="SUPFAM" id="SSF47598">
    <property type="entry name" value="Ribbon-helix-helix"/>
    <property type="match status" value="1"/>
</dbReference>
<keyword evidence="2 7" id="KW-0533">Nickel</keyword>
<feature type="domain" description="Ribbon-helix-helix protein CopG" evidence="8">
    <location>
        <begin position="6"/>
        <end position="45"/>
    </location>
</feature>
<comment type="similarity">
    <text evidence="1 7">Belongs to the transcriptional regulatory CopG/NikR family.</text>
</comment>
<dbReference type="NCBIfam" id="NF002169">
    <property type="entry name" value="PRK01002.1"/>
    <property type="match status" value="1"/>
</dbReference>
<evidence type="ECO:0000256" key="7">
    <source>
        <dbReference type="HAMAP-Rule" id="MF_00476"/>
    </source>
</evidence>
<dbReference type="InterPro" id="IPR050192">
    <property type="entry name" value="CopG/NikR_regulator"/>
</dbReference>
<dbReference type="OrthoDB" id="9806294at2"/>
<dbReference type="CDD" id="cd22231">
    <property type="entry name" value="RHH_NikR_HicB-like"/>
    <property type="match status" value="1"/>
</dbReference>
<dbReference type="Gene3D" id="3.30.70.1150">
    <property type="entry name" value="ACT-like. Chain A, domain 2"/>
    <property type="match status" value="1"/>
</dbReference>
<evidence type="ECO:0000256" key="5">
    <source>
        <dbReference type="ARBA" id="ARBA00023125"/>
    </source>
</evidence>
<dbReference type="GO" id="GO:0003700">
    <property type="term" value="F:DNA-binding transcription factor activity"/>
    <property type="evidence" value="ECO:0007669"/>
    <property type="project" value="UniProtKB-UniRule"/>
</dbReference>
<feature type="binding site" evidence="7">
    <location>
        <position position="93"/>
    </location>
    <ligand>
        <name>Ni(2+)</name>
        <dbReference type="ChEBI" id="CHEBI:49786"/>
    </ligand>
</feature>
<dbReference type="Gene3D" id="1.10.1220.10">
    <property type="entry name" value="Met repressor-like"/>
    <property type="match status" value="1"/>
</dbReference>
<dbReference type="STRING" id="204536.SULAZ_0745"/>
<dbReference type="InterPro" id="IPR027271">
    <property type="entry name" value="Acetolactate_synth/TF_NikR_C"/>
</dbReference>
<dbReference type="EMBL" id="CP001229">
    <property type="protein sequence ID" value="ACN99194.1"/>
    <property type="molecule type" value="Genomic_DNA"/>
</dbReference>
<feature type="binding site" evidence="7">
    <location>
        <position position="80"/>
    </location>
    <ligand>
        <name>Ni(2+)</name>
        <dbReference type="ChEBI" id="CHEBI:49786"/>
    </ligand>
</feature>
<organism evidence="10 11">
    <name type="scientific">Sulfurihydrogenibium azorense (strain DSM 15241 / OCM 825 / Az-Fu1)</name>
    <dbReference type="NCBI Taxonomy" id="204536"/>
    <lineage>
        <taxon>Bacteria</taxon>
        <taxon>Pseudomonadati</taxon>
        <taxon>Aquificota</taxon>
        <taxon>Aquificia</taxon>
        <taxon>Aquificales</taxon>
        <taxon>Hydrogenothermaceae</taxon>
        <taxon>Sulfurihydrogenibium</taxon>
    </lineage>
</organism>
<dbReference type="InterPro" id="IPR013321">
    <property type="entry name" value="Arc_rbn_hlx_hlx"/>
</dbReference>
<evidence type="ECO:0000256" key="4">
    <source>
        <dbReference type="ARBA" id="ARBA00023015"/>
    </source>
</evidence>
<dbReference type="NCBIfam" id="NF003381">
    <property type="entry name" value="PRK04460.1"/>
    <property type="match status" value="1"/>
</dbReference>
<comment type="function">
    <text evidence="7">Transcriptional regulator.</text>
</comment>
<dbReference type="NCBIfam" id="NF002815">
    <property type="entry name" value="PRK02967.1"/>
    <property type="match status" value="1"/>
</dbReference>
<dbReference type="InterPro" id="IPR002145">
    <property type="entry name" value="CopG"/>
</dbReference>
<dbReference type="NCBIfam" id="NF001884">
    <property type="entry name" value="PRK00630.1"/>
    <property type="match status" value="1"/>
</dbReference>
<evidence type="ECO:0000256" key="6">
    <source>
        <dbReference type="ARBA" id="ARBA00023163"/>
    </source>
</evidence>
<keyword evidence="3 7" id="KW-0479">Metal-binding</keyword>
<dbReference type="PANTHER" id="PTHR34719">
    <property type="entry name" value="NICKEL-RESPONSIVE REGULATOR"/>
    <property type="match status" value="1"/>
</dbReference>
<dbReference type="GO" id="GO:0003677">
    <property type="term" value="F:DNA binding"/>
    <property type="evidence" value="ECO:0007669"/>
    <property type="project" value="UniProtKB-KW"/>
</dbReference>
<reference evidence="10 11" key="1">
    <citation type="journal article" date="2009" name="J. Bacteriol.">
        <title>Complete and draft genome sequences of six members of the Aquificales.</title>
        <authorList>
            <person name="Reysenbach A.L."/>
            <person name="Hamamura N."/>
            <person name="Podar M."/>
            <person name="Griffiths E."/>
            <person name="Ferreira S."/>
            <person name="Hochstein R."/>
            <person name="Heidelberg J."/>
            <person name="Johnson J."/>
            <person name="Mead D."/>
            <person name="Pohorille A."/>
            <person name="Sarmiento M."/>
            <person name="Schweighofer K."/>
            <person name="Seshadri R."/>
            <person name="Voytek M.A."/>
        </authorList>
    </citation>
    <scope>NUCLEOTIDE SEQUENCE [LARGE SCALE GENOMIC DNA]</scope>
    <source>
        <strain evidence="11">Az-Fu1 / DSM 15241 / OCM 825</strain>
    </source>
</reference>
<dbReference type="HAMAP" id="MF_00476">
    <property type="entry name" value="NikR"/>
    <property type="match status" value="1"/>
</dbReference>
<name>C1DUE3_SULAA</name>
<evidence type="ECO:0000313" key="11">
    <source>
        <dbReference type="Proteomes" id="UP000001369"/>
    </source>
</evidence>
<evidence type="ECO:0000313" key="10">
    <source>
        <dbReference type="EMBL" id="ACN99194.1"/>
    </source>
</evidence>
<feature type="domain" description="Transcription factor NikR nickel binding C-terminal" evidence="9">
    <location>
        <begin position="57"/>
        <end position="132"/>
    </location>
</feature>
<feature type="binding site" evidence="7">
    <location>
        <position position="99"/>
    </location>
    <ligand>
        <name>Ni(2+)</name>
        <dbReference type="ChEBI" id="CHEBI:49786"/>
    </ligand>
</feature>
<dbReference type="InterPro" id="IPR022988">
    <property type="entry name" value="Ni_resp_reg_NikR"/>
</dbReference>
<proteinExistence type="inferred from homology"/>
<evidence type="ECO:0000256" key="1">
    <source>
        <dbReference type="ARBA" id="ARBA00008478"/>
    </source>
</evidence>
<feature type="binding site" evidence="7">
    <location>
        <position position="91"/>
    </location>
    <ligand>
        <name>Ni(2+)</name>
        <dbReference type="ChEBI" id="CHEBI:49786"/>
    </ligand>
</feature>
<keyword evidence="4 7" id="KW-0805">Transcription regulation</keyword>
<dbReference type="RefSeq" id="WP_012674512.1">
    <property type="nucleotide sequence ID" value="NC_012438.1"/>
</dbReference>
<evidence type="ECO:0000256" key="3">
    <source>
        <dbReference type="ARBA" id="ARBA00022723"/>
    </source>
</evidence>
<dbReference type="HOGENOM" id="CLU_113319_1_0_0"/>
<dbReference type="GO" id="GO:0016151">
    <property type="term" value="F:nickel cation binding"/>
    <property type="evidence" value="ECO:0007669"/>
    <property type="project" value="UniProtKB-UniRule"/>
</dbReference>
<protein>
    <recommendedName>
        <fullName evidence="7">Putative nickel-responsive regulator</fullName>
    </recommendedName>
</protein>
<keyword evidence="5 7" id="KW-0238">DNA-binding</keyword>
<dbReference type="PANTHER" id="PTHR34719:SF2">
    <property type="entry name" value="NICKEL-RESPONSIVE REGULATOR"/>
    <property type="match status" value="1"/>
</dbReference>
<dbReference type="SUPFAM" id="SSF55021">
    <property type="entry name" value="ACT-like"/>
    <property type="match status" value="1"/>
</dbReference>
<dbReference type="eggNOG" id="COG0864">
    <property type="taxonomic scope" value="Bacteria"/>
</dbReference>
<dbReference type="InterPro" id="IPR045865">
    <property type="entry name" value="ACT-like_dom_sf"/>
</dbReference>